<sequence length="87" mass="9490">MLAVLQYGCASRPDLGPLATVSKGDHKTIEGNSNFSIKYGNFDQLGWSVLTWLAATGYPRLACRQRNGNARMSYLKTTMPVQPAILG</sequence>
<gene>
    <name evidence="1" type="ORF">ACFPM8_00745</name>
</gene>
<dbReference type="EMBL" id="JBHSMT010000004">
    <property type="protein sequence ID" value="MFC5472476.1"/>
    <property type="molecule type" value="Genomic_DNA"/>
</dbReference>
<proteinExistence type="predicted"/>
<dbReference type="RefSeq" id="WP_378993953.1">
    <property type="nucleotide sequence ID" value="NZ_JBHSMT010000004.1"/>
</dbReference>
<reference evidence="2" key="1">
    <citation type="journal article" date="2019" name="Int. J. Syst. Evol. Microbiol.">
        <title>The Global Catalogue of Microorganisms (GCM) 10K type strain sequencing project: providing services to taxonomists for standard genome sequencing and annotation.</title>
        <authorList>
            <consortium name="The Broad Institute Genomics Platform"/>
            <consortium name="The Broad Institute Genome Sequencing Center for Infectious Disease"/>
            <person name="Wu L."/>
            <person name="Ma J."/>
        </authorList>
    </citation>
    <scope>NUCLEOTIDE SEQUENCE [LARGE SCALE GENOMIC DNA]</scope>
    <source>
        <strain evidence="2">JCM 17066</strain>
    </source>
</reference>
<organism evidence="1 2">
    <name type="scientific">Paraherbaspirillum soli</name>
    <dbReference type="NCBI Taxonomy" id="631222"/>
    <lineage>
        <taxon>Bacteria</taxon>
        <taxon>Pseudomonadati</taxon>
        <taxon>Pseudomonadota</taxon>
        <taxon>Betaproteobacteria</taxon>
        <taxon>Burkholderiales</taxon>
        <taxon>Oxalobacteraceae</taxon>
        <taxon>Paraherbaspirillum</taxon>
    </lineage>
</organism>
<name>A0ABW0M6A3_9BURK</name>
<accession>A0ABW0M6A3</accession>
<protein>
    <submittedName>
        <fullName evidence="1">Uncharacterized protein</fullName>
    </submittedName>
</protein>
<keyword evidence="2" id="KW-1185">Reference proteome</keyword>
<dbReference type="Proteomes" id="UP001596045">
    <property type="component" value="Unassembled WGS sequence"/>
</dbReference>
<evidence type="ECO:0000313" key="2">
    <source>
        <dbReference type="Proteomes" id="UP001596045"/>
    </source>
</evidence>
<comment type="caution">
    <text evidence="1">The sequence shown here is derived from an EMBL/GenBank/DDBJ whole genome shotgun (WGS) entry which is preliminary data.</text>
</comment>
<evidence type="ECO:0000313" key="1">
    <source>
        <dbReference type="EMBL" id="MFC5472476.1"/>
    </source>
</evidence>